<proteinExistence type="predicted"/>
<dbReference type="InterPro" id="IPR000700">
    <property type="entry name" value="PAS-assoc_C"/>
</dbReference>
<keyword evidence="3 4" id="KW-0597">Phosphoprotein</keyword>
<evidence type="ECO:0000256" key="3">
    <source>
        <dbReference type="ARBA" id="ARBA00022553"/>
    </source>
</evidence>
<evidence type="ECO:0000259" key="7">
    <source>
        <dbReference type="PROSITE" id="PS50112"/>
    </source>
</evidence>
<dbReference type="Gene3D" id="3.40.50.2300">
    <property type="match status" value="1"/>
</dbReference>
<keyword evidence="9" id="KW-0418">Kinase</keyword>
<feature type="modified residue" description="4-aspartylphosphate" evidence="4">
    <location>
        <position position="738"/>
    </location>
</feature>
<dbReference type="SMART" id="SM00388">
    <property type="entry name" value="HisKA"/>
    <property type="match status" value="1"/>
</dbReference>
<dbReference type="Pfam" id="PF13188">
    <property type="entry name" value="PAS_8"/>
    <property type="match status" value="1"/>
</dbReference>
<dbReference type="SUPFAM" id="SSF47384">
    <property type="entry name" value="Homodimeric domain of signal transducing histidine kinase"/>
    <property type="match status" value="1"/>
</dbReference>
<evidence type="ECO:0000256" key="2">
    <source>
        <dbReference type="ARBA" id="ARBA00012438"/>
    </source>
</evidence>
<dbReference type="InterPro" id="IPR000014">
    <property type="entry name" value="PAS"/>
</dbReference>
<dbReference type="CDD" id="cd00082">
    <property type="entry name" value="HisKA"/>
    <property type="match status" value="1"/>
</dbReference>
<dbReference type="InterPro" id="IPR003661">
    <property type="entry name" value="HisK_dim/P_dom"/>
</dbReference>
<dbReference type="EC" id="2.7.13.3" evidence="2"/>
<dbReference type="PROSITE" id="PS50109">
    <property type="entry name" value="HIS_KIN"/>
    <property type="match status" value="1"/>
</dbReference>
<dbReference type="PANTHER" id="PTHR43065">
    <property type="entry name" value="SENSOR HISTIDINE KINASE"/>
    <property type="match status" value="1"/>
</dbReference>
<dbReference type="Pfam" id="PF00512">
    <property type="entry name" value="HisKA"/>
    <property type="match status" value="1"/>
</dbReference>
<dbReference type="Pfam" id="PF13426">
    <property type="entry name" value="PAS_9"/>
    <property type="match status" value="1"/>
</dbReference>
<comment type="caution">
    <text evidence="9">The sequence shown here is derived from an EMBL/GenBank/DDBJ whole genome shotgun (WGS) entry which is preliminary data.</text>
</comment>
<feature type="domain" description="PAS" evidence="7">
    <location>
        <begin position="325"/>
        <end position="374"/>
    </location>
</feature>
<evidence type="ECO:0000313" key="9">
    <source>
        <dbReference type="EMBL" id="GJD90075.1"/>
    </source>
</evidence>
<dbReference type="SMART" id="SM00387">
    <property type="entry name" value="HATPase_c"/>
    <property type="match status" value="1"/>
</dbReference>
<dbReference type="GO" id="GO:0000155">
    <property type="term" value="F:phosphorelay sensor kinase activity"/>
    <property type="evidence" value="ECO:0007669"/>
    <property type="project" value="InterPro"/>
</dbReference>
<dbReference type="AlphaFoldDB" id="A0AAV4ZR74"/>
<evidence type="ECO:0000313" key="10">
    <source>
        <dbReference type="Proteomes" id="UP001055247"/>
    </source>
</evidence>
<dbReference type="SMART" id="SM00086">
    <property type="entry name" value="PAC"/>
    <property type="match status" value="2"/>
</dbReference>
<evidence type="ECO:0000256" key="1">
    <source>
        <dbReference type="ARBA" id="ARBA00000085"/>
    </source>
</evidence>
<reference evidence="9" key="1">
    <citation type="journal article" date="2016" name="Front. Microbiol.">
        <title>Genome Sequence of the Piezophilic, Mesophilic Sulfate-Reducing Bacterium Desulfovibrio indicus J2T.</title>
        <authorList>
            <person name="Cao J."/>
            <person name="Maignien L."/>
            <person name="Shao Z."/>
            <person name="Alain K."/>
            <person name="Jebbar M."/>
        </authorList>
    </citation>
    <scope>NUCLEOTIDE SEQUENCE</scope>
    <source>
        <strain evidence="9">DSM 16372</strain>
    </source>
</reference>
<dbReference type="EMBL" id="BPQO01000015">
    <property type="protein sequence ID" value="GJD90075.1"/>
    <property type="molecule type" value="Genomic_DNA"/>
</dbReference>
<dbReference type="SUPFAM" id="SSF55874">
    <property type="entry name" value="ATPase domain of HSP90 chaperone/DNA topoisomerase II/histidine kinase"/>
    <property type="match status" value="1"/>
</dbReference>
<organism evidence="9 10">
    <name type="scientific">Methylobacterium hispanicum</name>
    <dbReference type="NCBI Taxonomy" id="270350"/>
    <lineage>
        <taxon>Bacteria</taxon>
        <taxon>Pseudomonadati</taxon>
        <taxon>Pseudomonadota</taxon>
        <taxon>Alphaproteobacteria</taxon>
        <taxon>Hyphomicrobiales</taxon>
        <taxon>Methylobacteriaceae</taxon>
        <taxon>Methylobacterium</taxon>
    </lineage>
</organism>
<dbReference type="PRINTS" id="PR00344">
    <property type="entry name" value="BCTRLSENSOR"/>
</dbReference>
<comment type="catalytic activity">
    <reaction evidence="1">
        <text>ATP + protein L-histidine = ADP + protein N-phospho-L-histidine.</text>
        <dbReference type="EC" id="2.7.13.3"/>
    </reaction>
</comment>
<dbReference type="InterPro" id="IPR035965">
    <property type="entry name" value="PAS-like_dom_sf"/>
</dbReference>
<feature type="domain" description="PAS" evidence="7">
    <location>
        <begin position="68"/>
        <end position="93"/>
    </location>
</feature>
<dbReference type="Gene3D" id="3.30.565.10">
    <property type="entry name" value="Histidine kinase-like ATPase, C-terminal domain"/>
    <property type="match status" value="1"/>
</dbReference>
<dbReference type="SUPFAM" id="SSF55785">
    <property type="entry name" value="PYP-like sensor domain (PAS domain)"/>
    <property type="match status" value="3"/>
</dbReference>
<dbReference type="NCBIfam" id="TIGR00229">
    <property type="entry name" value="sensory_box"/>
    <property type="match status" value="3"/>
</dbReference>
<evidence type="ECO:0000259" key="5">
    <source>
        <dbReference type="PROSITE" id="PS50109"/>
    </source>
</evidence>
<dbReference type="InterPro" id="IPR003594">
    <property type="entry name" value="HATPase_dom"/>
</dbReference>
<dbReference type="PROSITE" id="PS50110">
    <property type="entry name" value="RESPONSE_REGULATORY"/>
    <property type="match status" value="1"/>
</dbReference>
<dbReference type="Pfam" id="PF02518">
    <property type="entry name" value="HATPase_c"/>
    <property type="match status" value="1"/>
</dbReference>
<dbReference type="PANTHER" id="PTHR43065:SF49">
    <property type="entry name" value="HISTIDINE KINASE"/>
    <property type="match status" value="1"/>
</dbReference>
<dbReference type="Proteomes" id="UP001055247">
    <property type="component" value="Unassembled WGS sequence"/>
</dbReference>
<dbReference type="Gene3D" id="1.10.287.130">
    <property type="match status" value="1"/>
</dbReference>
<feature type="domain" description="Response regulatory" evidence="6">
    <location>
        <begin position="687"/>
        <end position="800"/>
    </location>
</feature>
<dbReference type="InterPro" id="IPR005467">
    <property type="entry name" value="His_kinase_dom"/>
</dbReference>
<dbReference type="PROSITE" id="PS50112">
    <property type="entry name" value="PAS"/>
    <property type="match status" value="2"/>
</dbReference>
<keyword evidence="10" id="KW-1185">Reference proteome</keyword>
<accession>A0AAV4ZR74</accession>
<dbReference type="Pfam" id="PF00072">
    <property type="entry name" value="Response_reg"/>
    <property type="match status" value="1"/>
</dbReference>
<dbReference type="PROSITE" id="PS50113">
    <property type="entry name" value="PAC"/>
    <property type="match status" value="1"/>
</dbReference>
<dbReference type="InterPro" id="IPR036890">
    <property type="entry name" value="HATPase_C_sf"/>
</dbReference>
<protein>
    <recommendedName>
        <fullName evidence="2">histidine kinase</fullName>
        <ecNumber evidence="2">2.7.13.3</ecNumber>
    </recommendedName>
</protein>
<evidence type="ECO:0000259" key="6">
    <source>
        <dbReference type="PROSITE" id="PS50110"/>
    </source>
</evidence>
<gene>
    <name evidence="9" type="primary">rcsC_23</name>
    <name evidence="9" type="ORF">BHAOGJBA_3609</name>
</gene>
<feature type="domain" description="PAC" evidence="8">
    <location>
        <begin position="118"/>
        <end position="172"/>
    </location>
</feature>
<dbReference type="InterPro" id="IPR011006">
    <property type="entry name" value="CheY-like_superfamily"/>
</dbReference>
<dbReference type="Gene3D" id="3.30.450.20">
    <property type="entry name" value="PAS domain"/>
    <property type="match status" value="3"/>
</dbReference>
<feature type="domain" description="Histidine kinase" evidence="5">
    <location>
        <begin position="436"/>
        <end position="665"/>
    </location>
</feature>
<dbReference type="InterPro" id="IPR036097">
    <property type="entry name" value="HisK_dim/P_sf"/>
</dbReference>
<dbReference type="SMART" id="SM00091">
    <property type="entry name" value="PAS"/>
    <property type="match status" value="3"/>
</dbReference>
<dbReference type="InterPro" id="IPR001789">
    <property type="entry name" value="Sig_transdc_resp-reg_receiver"/>
</dbReference>
<dbReference type="InterPro" id="IPR013656">
    <property type="entry name" value="PAS_4"/>
</dbReference>
<sequence length="814" mass="89871">MMGDEVERLRGRERALEAENARLRAQLADGVRRPEAGQRTSPAGADLLFTAAEKTRMPQIVTDPNRPDNPIVFANRAFQDLCGYGAEELVGRNCRFLQGPGTDPADVARLRDAIAARRDVVVEILNYHRDGTPFRNELYVSPVFDGEGRLRYFFGSQLDVTRFRTEEGKLAESEARYRTLFDAIDAGFCIVEMRFDADERAIDYRFLEVNPAFQRQTGLGDVIGRWVSEVVPALERRWFDVYGAVALTGRPVRFESGAVAMGRWFDVHALRIGDPVQRRVAILFNDISERREAEAVLQATARDRTAERDLVWRASRDLLVVCGFDGVYRAVNPAWREMLGWGEEQLVGARFDTFVHPDDRAEAQQAFARIVRGEVLDNLDVRLRAADGAERWISWNAIAQGDLFCAAGRDVTERKALEEQLRQSQKLEAVGQLTGGVAHDFNNLLTVIKSSTDLLKRPNLPEERRLRYVAAISDTVDRAAKLTGQLLAFARRQTLTPEVFDVGRAVTALSEMVGTLTGARIRFEAEVAAGGDRHAGPERLAVNADASQFDTAVVNMVVNARDAMAGEGRLSIRVRPTSAIPAVRTHPSVPGDFVAVSISDTGAGIAPEDLERIFEPFFTTKGVGQGTGLGLSQVFGFAKQSGGEITVTSERGAGTTFTLYLPRVGSERVPLPDAAEPAPLASGHGTCVLVVEDNPEVGAFAEQALREIGFSTVWATDAERALAEFERVPFRFEVVFSDVVMPGMNGVELAHEIRRRRPDMPVVLASGYSHVMAEQGTQGFPLLRKPYSIADLSRMLRRAIQDARSNRDADRSPV</sequence>
<dbReference type="InterPro" id="IPR001610">
    <property type="entry name" value="PAC"/>
</dbReference>
<dbReference type="InterPro" id="IPR004358">
    <property type="entry name" value="Sig_transdc_His_kin-like_C"/>
</dbReference>
<keyword evidence="9" id="KW-0808">Transferase</keyword>
<reference evidence="9" key="2">
    <citation type="submission" date="2021-08" db="EMBL/GenBank/DDBJ databases">
        <authorList>
            <person name="Tani A."/>
            <person name="Ola A."/>
            <person name="Ogura Y."/>
            <person name="Katsura K."/>
            <person name="Hayashi T."/>
        </authorList>
    </citation>
    <scope>NUCLEOTIDE SEQUENCE</scope>
    <source>
        <strain evidence="9">DSM 16372</strain>
    </source>
</reference>
<dbReference type="SMART" id="SM00448">
    <property type="entry name" value="REC"/>
    <property type="match status" value="1"/>
</dbReference>
<dbReference type="Pfam" id="PF08448">
    <property type="entry name" value="PAS_4"/>
    <property type="match status" value="1"/>
</dbReference>
<evidence type="ECO:0000256" key="4">
    <source>
        <dbReference type="PROSITE-ProRule" id="PRU00169"/>
    </source>
</evidence>
<evidence type="ECO:0000259" key="8">
    <source>
        <dbReference type="PROSITE" id="PS50113"/>
    </source>
</evidence>
<dbReference type="CDD" id="cd00130">
    <property type="entry name" value="PAS"/>
    <property type="match status" value="2"/>
</dbReference>
<name>A0AAV4ZR74_9HYPH</name>
<dbReference type="SUPFAM" id="SSF52172">
    <property type="entry name" value="CheY-like"/>
    <property type="match status" value="1"/>
</dbReference>